<dbReference type="CDD" id="cd00075">
    <property type="entry name" value="HATPase"/>
    <property type="match status" value="1"/>
</dbReference>
<evidence type="ECO:0000256" key="7">
    <source>
        <dbReference type="ARBA" id="ARBA00022692"/>
    </source>
</evidence>
<dbReference type="SUPFAM" id="SSF55785">
    <property type="entry name" value="PYP-like sensor domain (PAS domain)"/>
    <property type="match status" value="1"/>
</dbReference>
<dbReference type="PANTHER" id="PTHR43711:SF26">
    <property type="entry name" value="SENSOR HISTIDINE KINASE RCSC"/>
    <property type="match status" value="1"/>
</dbReference>
<dbReference type="InterPro" id="IPR050736">
    <property type="entry name" value="Sensor_HK_Regulatory"/>
</dbReference>
<evidence type="ECO:0000256" key="4">
    <source>
        <dbReference type="ARBA" id="ARBA00022475"/>
    </source>
</evidence>
<feature type="transmembrane region" description="Helical" evidence="12">
    <location>
        <begin position="186"/>
        <end position="205"/>
    </location>
</feature>
<evidence type="ECO:0000259" key="14">
    <source>
        <dbReference type="PROSITE" id="PS50112"/>
    </source>
</evidence>
<dbReference type="InterPro" id="IPR000700">
    <property type="entry name" value="PAS-assoc_C"/>
</dbReference>
<name>A0A1E5QQB4_9CYAN</name>
<dbReference type="SMART" id="SM00388">
    <property type="entry name" value="HisKA"/>
    <property type="match status" value="1"/>
</dbReference>
<dbReference type="InterPro" id="IPR003661">
    <property type="entry name" value="HisK_dim/P_dom"/>
</dbReference>
<dbReference type="InterPro" id="IPR001610">
    <property type="entry name" value="PAC"/>
</dbReference>
<feature type="transmembrane region" description="Helical" evidence="12">
    <location>
        <begin position="211"/>
        <end position="230"/>
    </location>
</feature>
<feature type="transmembrane region" description="Helical" evidence="12">
    <location>
        <begin position="267"/>
        <end position="284"/>
    </location>
</feature>
<keyword evidence="6" id="KW-0808">Transferase</keyword>
<evidence type="ECO:0000256" key="11">
    <source>
        <dbReference type="ARBA" id="ARBA00023136"/>
    </source>
</evidence>
<evidence type="ECO:0000256" key="9">
    <source>
        <dbReference type="ARBA" id="ARBA00022989"/>
    </source>
</evidence>
<dbReference type="InterPro" id="IPR035965">
    <property type="entry name" value="PAS-like_dom_sf"/>
</dbReference>
<comment type="catalytic activity">
    <reaction evidence="1">
        <text>ATP + protein L-histidine = ADP + protein N-phospho-L-histidine.</text>
        <dbReference type="EC" id="2.7.13.3"/>
    </reaction>
</comment>
<keyword evidence="5" id="KW-0597">Phosphoprotein</keyword>
<dbReference type="PANTHER" id="PTHR43711">
    <property type="entry name" value="TWO-COMPONENT HISTIDINE KINASE"/>
    <property type="match status" value="1"/>
</dbReference>
<keyword evidence="4" id="KW-1003">Cell membrane</keyword>
<evidence type="ECO:0000256" key="2">
    <source>
        <dbReference type="ARBA" id="ARBA00004651"/>
    </source>
</evidence>
<dbReference type="EMBL" id="MJGC01000025">
    <property type="protein sequence ID" value="OEJ76787.1"/>
    <property type="molecule type" value="Genomic_DNA"/>
</dbReference>
<dbReference type="PROSITE" id="PS50113">
    <property type="entry name" value="PAC"/>
    <property type="match status" value="1"/>
</dbReference>
<evidence type="ECO:0000256" key="8">
    <source>
        <dbReference type="ARBA" id="ARBA00022777"/>
    </source>
</evidence>
<evidence type="ECO:0000256" key="1">
    <source>
        <dbReference type="ARBA" id="ARBA00000085"/>
    </source>
</evidence>
<evidence type="ECO:0000256" key="10">
    <source>
        <dbReference type="ARBA" id="ARBA00023012"/>
    </source>
</evidence>
<dbReference type="Gene3D" id="1.10.287.130">
    <property type="match status" value="1"/>
</dbReference>
<evidence type="ECO:0000313" key="16">
    <source>
        <dbReference type="EMBL" id="OEJ76787.1"/>
    </source>
</evidence>
<dbReference type="InterPro" id="IPR005467">
    <property type="entry name" value="His_kinase_dom"/>
</dbReference>
<dbReference type="PROSITE" id="PS50112">
    <property type="entry name" value="PAS"/>
    <property type="match status" value="1"/>
</dbReference>
<keyword evidence="11 12" id="KW-0472">Membrane</keyword>
<gene>
    <name evidence="16" type="ORF">BH720_02080</name>
</gene>
<evidence type="ECO:0000256" key="5">
    <source>
        <dbReference type="ARBA" id="ARBA00022553"/>
    </source>
</evidence>
<feature type="transmembrane region" description="Helical" evidence="12">
    <location>
        <begin position="237"/>
        <end position="255"/>
    </location>
</feature>
<dbReference type="SUPFAM" id="SSF55874">
    <property type="entry name" value="ATPase domain of HSP90 chaperone/DNA topoisomerase II/histidine kinase"/>
    <property type="match status" value="1"/>
</dbReference>
<dbReference type="Gene3D" id="3.30.565.10">
    <property type="entry name" value="Histidine kinase-like ATPase, C-terminal domain"/>
    <property type="match status" value="1"/>
</dbReference>
<dbReference type="InterPro" id="IPR004358">
    <property type="entry name" value="Sig_transdc_His_kin-like_C"/>
</dbReference>
<dbReference type="GO" id="GO:0000155">
    <property type="term" value="F:phosphorelay sensor kinase activity"/>
    <property type="evidence" value="ECO:0007669"/>
    <property type="project" value="InterPro"/>
</dbReference>
<dbReference type="GO" id="GO:0005886">
    <property type="term" value="C:plasma membrane"/>
    <property type="evidence" value="ECO:0007669"/>
    <property type="project" value="UniProtKB-SubCell"/>
</dbReference>
<comment type="caution">
    <text evidence="16">The sequence shown here is derived from an EMBL/GenBank/DDBJ whole genome shotgun (WGS) entry which is preliminary data.</text>
</comment>
<feature type="domain" description="PAS" evidence="14">
    <location>
        <begin position="296"/>
        <end position="369"/>
    </location>
</feature>
<proteinExistence type="predicted"/>
<feature type="transmembrane region" description="Helical" evidence="12">
    <location>
        <begin position="64"/>
        <end position="84"/>
    </location>
</feature>
<protein>
    <recommendedName>
        <fullName evidence="3">histidine kinase</fullName>
        <ecNumber evidence="3">2.7.13.3</ecNumber>
    </recommendedName>
</protein>
<dbReference type="Pfam" id="PF02518">
    <property type="entry name" value="HATPase_c"/>
    <property type="match status" value="1"/>
</dbReference>
<feature type="transmembrane region" description="Helical" evidence="12">
    <location>
        <begin position="148"/>
        <end position="166"/>
    </location>
</feature>
<dbReference type="Pfam" id="PF05231">
    <property type="entry name" value="MASE1"/>
    <property type="match status" value="1"/>
</dbReference>
<dbReference type="Pfam" id="PF08447">
    <property type="entry name" value="PAS_3"/>
    <property type="match status" value="1"/>
</dbReference>
<reference evidence="16" key="1">
    <citation type="submission" date="2016-09" db="EMBL/GenBank/DDBJ databases">
        <title>Draft genome of thermotolerant cyanobacterium Desertifilum sp. strain IPPAS B-1220.</title>
        <authorList>
            <person name="Sinetova M.A."/>
            <person name="Bolakhan K."/>
            <person name="Zayadan B.K."/>
            <person name="Mironov K.S."/>
            <person name="Ustinova V."/>
            <person name="Kupriyanova E.V."/>
            <person name="Sidorov R.A."/>
            <person name="Skrypnik A.N."/>
            <person name="Gogoleva N.E."/>
            <person name="Gogolev Y.V."/>
            <person name="Los D.A."/>
        </authorList>
    </citation>
    <scope>NUCLEOTIDE SEQUENCE [LARGE SCALE GENOMIC DNA]</scope>
    <source>
        <strain evidence="16">IPPAS B-1220</strain>
    </source>
</reference>
<evidence type="ECO:0000256" key="3">
    <source>
        <dbReference type="ARBA" id="ARBA00012438"/>
    </source>
</evidence>
<dbReference type="SMART" id="SM00086">
    <property type="entry name" value="PAC"/>
    <property type="match status" value="1"/>
</dbReference>
<dbReference type="EC" id="2.7.13.3" evidence="3"/>
<dbReference type="NCBIfam" id="TIGR00229">
    <property type="entry name" value="sensory_box"/>
    <property type="match status" value="1"/>
</dbReference>
<dbReference type="SMART" id="SM00091">
    <property type="entry name" value="PAS"/>
    <property type="match status" value="1"/>
</dbReference>
<dbReference type="AlphaFoldDB" id="A0A1E5QQB4"/>
<dbReference type="Pfam" id="PF00512">
    <property type="entry name" value="HisKA"/>
    <property type="match status" value="1"/>
</dbReference>
<dbReference type="PRINTS" id="PR00344">
    <property type="entry name" value="BCTRLSENSOR"/>
</dbReference>
<feature type="domain" description="Histidine kinase" evidence="13">
    <location>
        <begin position="441"/>
        <end position="657"/>
    </location>
</feature>
<dbReference type="Gene3D" id="3.30.450.20">
    <property type="entry name" value="PAS domain"/>
    <property type="match status" value="1"/>
</dbReference>
<dbReference type="InterPro" id="IPR007895">
    <property type="entry name" value="MASE1"/>
</dbReference>
<dbReference type="CDD" id="cd00130">
    <property type="entry name" value="PAS"/>
    <property type="match status" value="1"/>
</dbReference>
<dbReference type="SUPFAM" id="SSF47384">
    <property type="entry name" value="Homodimeric domain of signal transducing histidine kinase"/>
    <property type="match status" value="1"/>
</dbReference>
<evidence type="ECO:0000256" key="12">
    <source>
        <dbReference type="SAM" id="Phobius"/>
    </source>
</evidence>
<sequence>MIYLVLFLVLSYLTQFWDSLTGQTLWYVPMGLSLALLIRYGWHYLPLVLLGRWLSDFWLVPLPLPAWVIFSLSGIYAGGYGLAAHLLRRFLHPLSQIGYLRGTSLFVLVVLGLVSAIASAGTTLLSLADAIPDFAPFSSGLNWLRSELIGTLAIAPFFLVNAVHWIKVIKRSLQTAEWKNFNRFSWQSGAVLVFQISTLFFLPLAIVRLKFVGEIHLLYFCFLPLIWICLQRGFAGATAGAIAIATSLTIGLNLINQNPTELTDFQIFMMALTLTSLFTGAAVSENFRVQEALRASEEQFRQFAENIPQVFRMTSLNGRQLIYVSPAYQDIWGRSCQSLYESPQSWIEAIHPQDRPIVLAAIEQHKKGKSTSEEYRILRPDGSTRWIWSRTFPIHNAQGKVYRLATLAQDVSKQKQVEEEAFNAMAKEKELSELRTRIITTTSHEFRTPLTTIFSSAELLEYYSQRWTEAEKLEHLRQIQESVHHMTQLLDDLLLIGQAEAQRLEFTPVALDLVKFCQEMVSQMQVVALPGQKIIFTHQALSLQAEVDPKLLRHILANLLINAIHYSAPKKSIYLKLSIHKDEILFKIKDSGIGIPPEDQLFIFKSFHRGKNVGNIAGTGLGLTVVKKCVSLHQGRVTFQSEVGVGTTFIVRIPQCQKERAIAYNQSPSSPS</sequence>
<evidence type="ECO:0000259" key="13">
    <source>
        <dbReference type="PROSITE" id="PS50109"/>
    </source>
</evidence>
<comment type="subcellular location">
    <subcellularLocation>
        <location evidence="2">Cell membrane</location>
        <topology evidence="2">Multi-pass membrane protein</topology>
    </subcellularLocation>
</comment>
<evidence type="ECO:0000259" key="15">
    <source>
        <dbReference type="PROSITE" id="PS50113"/>
    </source>
</evidence>
<evidence type="ECO:0000256" key="6">
    <source>
        <dbReference type="ARBA" id="ARBA00022679"/>
    </source>
</evidence>
<dbReference type="InterPro" id="IPR036890">
    <property type="entry name" value="HATPase_C_sf"/>
</dbReference>
<keyword evidence="9 12" id="KW-1133">Transmembrane helix</keyword>
<dbReference type="SMART" id="SM00387">
    <property type="entry name" value="HATPase_c"/>
    <property type="match status" value="1"/>
</dbReference>
<dbReference type="InterPro" id="IPR013655">
    <property type="entry name" value="PAS_fold_3"/>
</dbReference>
<dbReference type="InterPro" id="IPR003594">
    <property type="entry name" value="HATPase_dom"/>
</dbReference>
<keyword evidence="7 12" id="KW-0812">Transmembrane</keyword>
<feature type="domain" description="PAC" evidence="15">
    <location>
        <begin position="371"/>
        <end position="423"/>
    </location>
</feature>
<organism evidence="16">
    <name type="scientific">Desertifilum tharense IPPAS B-1220</name>
    <dbReference type="NCBI Taxonomy" id="1781255"/>
    <lineage>
        <taxon>Bacteria</taxon>
        <taxon>Bacillati</taxon>
        <taxon>Cyanobacteriota</taxon>
        <taxon>Cyanophyceae</taxon>
        <taxon>Desertifilales</taxon>
        <taxon>Desertifilaceae</taxon>
        <taxon>Desertifilum</taxon>
    </lineage>
</organism>
<accession>A0A1E5QQB4</accession>
<keyword evidence="10" id="KW-0902">Two-component regulatory system</keyword>
<dbReference type="PROSITE" id="PS50109">
    <property type="entry name" value="HIS_KIN"/>
    <property type="match status" value="1"/>
</dbReference>
<dbReference type="CDD" id="cd00082">
    <property type="entry name" value="HisKA"/>
    <property type="match status" value="1"/>
</dbReference>
<dbReference type="InterPro" id="IPR036097">
    <property type="entry name" value="HisK_dim/P_sf"/>
</dbReference>
<keyword evidence="8" id="KW-0418">Kinase</keyword>
<dbReference type="InterPro" id="IPR000014">
    <property type="entry name" value="PAS"/>
</dbReference>
<feature type="transmembrane region" description="Helical" evidence="12">
    <location>
        <begin position="105"/>
        <end position="128"/>
    </location>
</feature>
<dbReference type="STRING" id="1781255.BH720_02080"/>